<gene>
    <name evidence="2" type="ORF">SCARR_01442</name>
</gene>
<evidence type="ECO:0000313" key="2">
    <source>
        <dbReference type="EMBL" id="VGO19384.1"/>
    </source>
</evidence>
<sequence>MNRIKLLTTCAVIAVLQASVVQAQLTWDAVAGDGVVTHSNGVWDTSTANWTSDDGVNNTTWVNGSDAVFTKNASNTVATVSVDSGITVGNLTVSPTNGNGQVTLAGLLDNTQLTVKSGGATWALGGRILEILGNQANDLGLTMTSGDTLTITEGGGTGGTFDAGEKANGADWGVAGCTLDFQVPGTLKGHVANVGKFDLVKMVGGSKYIHERNTDQGYANNWELGAGIVTFDNRYSRNLVMNGVISGAGTLKAQNLGTRLLKLVNTNNTFSGGIVVDSAANRTEIQNFSGSDAAFGAVPGTFDPDNITLMNMGELKVQNITINPNRGITLDNGGIIINNGGATVYDGTITGTGPLQVGRASGSDGNTLLLTSNTHDYTGGTHIWQGSITMGIDNAIPTNSLLTIGGTGSSRLYMNGYDQTIAGLNTAGSNTREIKNDGGGTNATLTINVANGKNYTYGSAISGTDAIHLVKNGLGTQTISTSGFTTDPASLTINDGFMAWNAGEGPSGLTTVNSGGTLGGTGTLSSDAALNSGARIAPGNKGGHNKLKFLANLDLSAMIDDNAGGIEISFGGLDDQIVVTNAAANGTINMSNPSFDEFFDLGFADFTFIDTTGIADGVYTVMVADAVSGTLDPTDLSGPVGAKGATGTLSIDTGVVLLTVVAGNYTPYGEWLTKYGQDDGEADPDFDNYNNLQEYAFGGDPTNAAVQGHVPVSEVIVDGSTNWLTYAYGYRSDTNSGVTVTAETTGNLVIGTWTTAGVTVLGTNTIDGTYDTITNGIPMDGTTDFLGVFVEQTP</sequence>
<dbReference type="AlphaFoldDB" id="A0A6C2UJ91"/>
<protein>
    <submittedName>
        <fullName evidence="2">Uncharacterized protein</fullName>
    </submittedName>
</protein>
<accession>A0A6C2UJ91</accession>
<dbReference type="RefSeq" id="WP_136060790.1">
    <property type="nucleotide sequence ID" value="NZ_CAAHFH010000001.1"/>
</dbReference>
<proteinExistence type="predicted"/>
<feature type="signal peptide" evidence="1">
    <location>
        <begin position="1"/>
        <end position="23"/>
    </location>
</feature>
<keyword evidence="1" id="KW-0732">Signal</keyword>
<reference evidence="2 3" key="1">
    <citation type="submission" date="2019-04" db="EMBL/GenBank/DDBJ databases">
        <authorList>
            <person name="Van Vliet M D."/>
        </authorList>
    </citation>
    <scope>NUCLEOTIDE SEQUENCE [LARGE SCALE GENOMIC DNA]</scope>
    <source>
        <strain evidence="2 3">F21</strain>
    </source>
</reference>
<feature type="chain" id="PRO_5025585554" evidence="1">
    <location>
        <begin position="24"/>
        <end position="794"/>
    </location>
</feature>
<name>A0A6C2UJ91_9BACT</name>
<dbReference type="Proteomes" id="UP000346198">
    <property type="component" value="Unassembled WGS sequence"/>
</dbReference>
<organism evidence="2 3">
    <name type="scientific">Pontiella sulfatireligans</name>
    <dbReference type="NCBI Taxonomy" id="2750658"/>
    <lineage>
        <taxon>Bacteria</taxon>
        <taxon>Pseudomonadati</taxon>
        <taxon>Kiritimatiellota</taxon>
        <taxon>Kiritimatiellia</taxon>
        <taxon>Kiritimatiellales</taxon>
        <taxon>Pontiellaceae</taxon>
        <taxon>Pontiella</taxon>
    </lineage>
</organism>
<keyword evidence="3" id="KW-1185">Reference proteome</keyword>
<evidence type="ECO:0000313" key="3">
    <source>
        <dbReference type="Proteomes" id="UP000346198"/>
    </source>
</evidence>
<evidence type="ECO:0000256" key="1">
    <source>
        <dbReference type="SAM" id="SignalP"/>
    </source>
</evidence>
<dbReference type="EMBL" id="CAAHFH010000001">
    <property type="protein sequence ID" value="VGO19384.1"/>
    <property type="molecule type" value="Genomic_DNA"/>
</dbReference>